<dbReference type="EMBL" id="MHKN01000016">
    <property type="protein sequence ID" value="OGY92480.1"/>
    <property type="molecule type" value="Genomic_DNA"/>
</dbReference>
<dbReference type="Proteomes" id="UP000177349">
    <property type="component" value="Unassembled WGS sequence"/>
</dbReference>
<comment type="caution">
    <text evidence="1">The sequence shown here is derived from an EMBL/GenBank/DDBJ whole genome shotgun (WGS) entry which is preliminary data.</text>
</comment>
<proteinExistence type="predicted"/>
<name>A0A1G2BW09_9BACT</name>
<protein>
    <submittedName>
        <fullName evidence="1">Uncharacterized protein</fullName>
    </submittedName>
</protein>
<evidence type="ECO:0000313" key="1">
    <source>
        <dbReference type="EMBL" id="OGY92480.1"/>
    </source>
</evidence>
<sequence>MTIIPKKVGDGVLQLLLKPHDPRVTPQKQHELDLAVQQQLRTEGAVSHDDLSAGTITVWVQTWDPRKR</sequence>
<gene>
    <name evidence="1" type="ORF">A3B31_01190</name>
</gene>
<evidence type="ECO:0000313" key="2">
    <source>
        <dbReference type="Proteomes" id="UP000177349"/>
    </source>
</evidence>
<accession>A0A1G2BW09</accession>
<dbReference type="AlphaFoldDB" id="A0A1G2BW09"/>
<organism evidence="1 2">
    <name type="scientific">Candidatus Komeilibacteria bacterium RIFCSPLOWO2_01_FULL_53_11</name>
    <dbReference type="NCBI Taxonomy" id="1798552"/>
    <lineage>
        <taxon>Bacteria</taxon>
        <taxon>Candidatus Komeiliibacteriota</taxon>
    </lineage>
</organism>
<reference evidence="1 2" key="1">
    <citation type="journal article" date="2016" name="Nat. Commun.">
        <title>Thousands of microbial genomes shed light on interconnected biogeochemical processes in an aquifer system.</title>
        <authorList>
            <person name="Anantharaman K."/>
            <person name="Brown C.T."/>
            <person name="Hug L.A."/>
            <person name="Sharon I."/>
            <person name="Castelle C.J."/>
            <person name="Probst A.J."/>
            <person name="Thomas B.C."/>
            <person name="Singh A."/>
            <person name="Wilkins M.J."/>
            <person name="Karaoz U."/>
            <person name="Brodie E.L."/>
            <person name="Williams K.H."/>
            <person name="Hubbard S.S."/>
            <person name="Banfield J.F."/>
        </authorList>
    </citation>
    <scope>NUCLEOTIDE SEQUENCE [LARGE SCALE GENOMIC DNA]</scope>
</reference>